<evidence type="ECO:0000313" key="2">
    <source>
        <dbReference type="Proteomes" id="UP001642260"/>
    </source>
</evidence>
<name>A0ABC8L8Q0_ERUVS</name>
<comment type="caution">
    <text evidence="1">The sequence shown here is derived from an EMBL/GenBank/DDBJ whole genome shotgun (WGS) entry which is preliminary data.</text>
</comment>
<accession>A0ABC8L8Q0</accession>
<reference evidence="1 2" key="1">
    <citation type="submission" date="2022-03" db="EMBL/GenBank/DDBJ databases">
        <authorList>
            <person name="Macdonald S."/>
            <person name="Ahmed S."/>
            <person name="Newling K."/>
        </authorList>
    </citation>
    <scope>NUCLEOTIDE SEQUENCE [LARGE SCALE GENOMIC DNA]</scope>
</reference>
<evidence type="ECO:0000313" key="1">
    <source>
        <dbReference type="EMBL" id="CAH8377607.1"/>
    </source>
</evidence>
<protein>
    <submittedName>
        <fullName evidence="1">Uncharacterized protein</fullName>
    </submittedName>
</protein>
<dbReference type="EMBL" id="CAKOAT010472931">
    <property type="protein sequence ID" value="CAH8377607.1"/>
    <property type="molecule type" value="Genomic_DNA"/>
</dbReference>
<sequence length="132" mass="14739">MKSWKIETSGVLSLDGPVLVQDLLLLYKGNTVAWHNLLFAVRNYPEPLSFNSVDLLQLQKKKGLKTECHRIRSHLIDTFWSSAGTSDSAPEKILQISRTVNQKLIHGPSAAVTGPKWLLFPRELKPVPIGVV</sequence>
<organism evidence="1 2">
    <name type="scientific">Eruca vesicaria subsp. sativa</name>
    <name type="common">Garden rocket</name>
    <name type="synonym">Eruca sativa</name>
    <dbReference type="NCBI Taxonomy" id="29727"/>
    <lineage>
        <taxon>Eukaryota</taxon>
        <taxon>Viridiplantae</taxon>
        <taxon>Streptophyta</taxon>
        <taxon>Embryophyta</taxon>
        <taxon>Tracheophyta</taxon>
        <taxon>Spermatophyta</taxon>
        <taxon>Magnoliopsida</taxon>
        <taxon>eudicotyledons</taxon>
        <taxon>Gunneridae</taxon>
        <taxon>Pentapetalae</taxon>
        <taxon>rosids</taxon>
        <taxon>malvids</taxon>
        <taxon>Brassicales</taxon>
        <taxon>Brassicaceae</taxon>
        <taxon>Brassiceae</taxon>
        <taxon>Eruca</taxon>
    </lineage>
</organism>
<proteinExistence type="predicted"/>
<dbReference type="Proteomes" id="UP001642260">
    <property type="component" value="Unassembled WGS sequence"/>
</dbReference>
<keyword evidence="2" id="KW-1185">Reference proteome</keyword>
<gene>
    <name evidence="1" type="ORF">ERUC_LOCUS32567</name>
</gene>
<dbReference type="AlphaFoldDB" id="A0ABC8L8Q0"/>